<dbReference type="GO" id="GO:0003677">
    <property type="term" value="F:DNA binding"/>
    <property type="evidence" value="ECO:0007669"/>
    <property type="project" value="UniProtKB-KW"/>
</dbReference>
<protein>
    <recommendedName>
        <fullName evidence="6">ORC6 first cyclin-like domain-containing protein</fullName>
    </recommendedName>
</protein>
<dbReference type="Proteomes" id="UP000265703">
    <property type="component" value="Unassembled WGS sequence"/>
</dbReference>
<comment type="subcellular location">
    <subcellularLocation>
        <location evidence="1">Nucleus</location>
    </subcellularLocation>
</comment>
<keyword evidence="5" id="KW-0539">Nucleus</keyword>
<dbReference type="OrthoDB" id="5552484at2759"/>
<keyword evidence="3" id="KW-0235">DNA replication</keyword>
<name>A0A397SSR3_9GLOM</name>
<comment type="similarity">
    <text evidence="2">Belongs to the ORC6 family.</text>
</comment>
<reference evidence="7 8" key="1">
    <citation type="submission" date="2018-06" db="EMBL/GenBank/DDBJ databases">
        <title>Comparative genomics reveals the genomic features of Rhizophagus irregularis, R. cerebriforme, R. diaphanum and Gigaspora rosea, and their symbiotic lifestyle signature.</title>
        <authorList>
            <person name="Morin E."/>
            <person name="San Clemente H."/>
            <person name="Chen E.C.H."/>
            <person name="De La Providencia I."/>
            <person name="Hainaut M."/>
            <person name="Kuo A."/>
            <person name="Kohler A."/>
            <person name="Murat C."/>
            <person name="Tang N."/>
            <person name="Roy S."/>
            <person name="Loubradou J."/>
            <person name="Henrissat B."/>
            <person name="Grigoriev I.V."/>
            <person name="Corradi N."/>
            <person name="Roux C."/>
            <person name="Martin F.M."/>
        </authorList>
    </citation>
    <scope>NUCLEOTIDE SEQUENCE [LARGE SCALE GENOMIC DNA]</scope>
    <source>
        <strain evidence="7 8">DAOM 227022</strain>
    </source>
</reference>
<dbReference type="GO" id="GO:0005664">
    <property type="term" value="C:nuclear origin of replication recognition complex"/>
    <property type="evidence" value="ECO:0007669"/>
    <property type="project" value="InterPro"/>
</dbReference>
<dbReference type="InterPro" id="IPR008721">
    <property type="entry name" value="ORC6_cyclin_first"/>
</dbReference>
<evidence type="ECO:0000313" key="8">
    <source>
        <dbReference type="Proteomes" id="UP000265703"/>
    </source>
</evidence>
<evidence type="ECO:0000256" key="1">
    <source>
        <dbReference type="ARBA" id="ARBA00004123"/>
    </source>
</evidence>
<dbReference type="GO" id="GO:0006270">
    <property type="term" value="P:DNA replication initiation"/>
    <property type="evidence" value="ECO:0007669"/>
    <property type="project" value="TreeGrafter"/>
</dbReference>
<dbReference type="EMBL" id="QKYT01000249">
    <property type="protein sequence ID" value="RIA88752.1"/>
    <property type="molecule type" value="Genomic_DNA"/>
</dbReference>
<evidence type="ECO:0000256" key="5">
    <source>
        <dbReference type="ARBA" id="ARBA00023242"/>
    </source>
</evidence>
<proteinExistence type="inferred from homology"/>
<keyword evidence="4" id="KW-0238">DNA-binding</keyword>
<sequence>MVRRNTTIFTNLIRELGLQVEVEIKTKALELQKEVDRKIDAKLMTHWHSCKPVLCIHIACEMLRVPFDKHSIVKLASTTEQNYYSSLSYIKKALDIPLLNFDSLTTRFECPKALPYLETMFEIFKINWTQQLTNANIETIDWDDVVFQVAVFWCVCKTFGLYNN</sequence>
<dbReference type="PANTHER" id="PTHR13394:SF0">
    <property type="entry name" value="ORIGIN RECOGNITION COMPLEX SUBUNIT 6"/>
    <property type="match status" value="1"/>
</dbReference>
<evidence type="ECO:0000256" key="4">
    <source>
        <dbReference type="ARBA" id="ARBA00023125"/>
    </source>
</evidence>
<evidence type="ECO:0000256" key="3">
    <source>
        <dbReference type="ARBA" id="ARBA00022705"/>
    </source>
</evidence>
<keyword evidence="8" id="KW-1185">Reference proteome</keyword>
<organism evidence="7 8">
    <name type="scientific">Glomus cerebriforme</name>
    <dbReference type="NCBI Taxonomy" id="658196"/>
    <lineage>
        <taxon>Eukaryota</taxon>
        <taxon>Fungi</taxon>
        <taxon>Fungi incertae sedis</taxon>
        <taxon>Mucoromycota</taxon>
        <taxon>Glomeromycotina</taxon>
        <taxon>Glomeromycetes</taxon>
        <taxon>Glomerales</taxon>
        <taxon>Glomeraceae</taxon>
        <taxon>Glomus</taxon>
    </lineage>
</organism>
<dbReference type="PANTHER" id="PTHR13394">
    <property type="entry name" value="ORIGIN RECOGNITION COMPLEX SUBUNIT 6"/>
    <property type="match status" value="1"/>
</dbReference>
<accession>A0A397SSR3</accession>
<dbReference type="Gene3D" id="1.10.472.10">
    <property type="entry name" value="Cyclin-like"/>
    <property type="match status" value="1"/>
</dbReference>
<dbReference type="AlphaFoldDB" id="A0A397SSR3"/>
<comment type="caution">
    <text evidence="7">The sequence shown here is derived from an EMBL/GenBank/DDBJ whole genome shotgun (WGS) entry which is preliminary data.</text>
</comment>
<feature type="domain" description="ORC6 first cyclin-like" evidence="6">
    <location>
        <begin position="10"/>
        <end position="96"/>
    </location>
</feature>
<dbReference type="STRING" id="658196.A0A397SSR3"/>
<evidence type="ECO:0000256" key="2">
    <source>
        <dbReference type="ARBA" id="ARBA00010840"/>
    </source>
</evidence>
<evidence type="ECO:0000259" key="6">
    <source>
        <dbReference type="Pfam" id="PF05460"/>
    </source>
</evidence>
<evidence type="ECO:0000313" key="7">
    <source>
        <dbReference type="EMBL" id="RIA88752.1"/>
    </source>
</evidence>
<dbReference type="InterPro" id="IPR020529">
    <property type="entry name" value="ORC6_met/pln"/>
</dbReference>
<gene>
    <name evidence="7" type="ORF">C1645_227296</name>
</gene>
<dbReference type="Pfam" id="PF05460">
    <property type="entry name" value="ORC6"/>
    <property type="match status" value="1"/>
</dbReference>